<evidence type="ECO:0000313" key="4">
    <source>
        <dbReference type="Proteomes" id="UP000005384"/>
    </source>
</evidence>
<reference evidence="3 4" key="1">
    <citation type="submission" date="2011-08" db="EMBL/GenBank/DDBJ databases">
        <title>The Genome Sequence of Clostridium hathewayi WAL-18680.</title>
        <authorList>
            <consortium name="The Broad Institute Genome Sequencing Platform"/>
            <person name="Earl A."/>
            <person name="Ward D."/>
            <person name="Feldgarden M."/>
            <person name="Gevers D."/>
            <person name="Finegold S.M."/>
            <person name="Summanen P.H."/>
            <person name="Molitoris D.R."/>
            <person name="Song M."/>
            <person name="Daigneault M."/>
            <person name="Allen-Vercoe E."/>
            <person name="Young S.K."/>
            <person name="Zeng Q."/>
            <person name="Gargeya S."/>
            <person name="Fitzgerald M."/>
            <person name="Haas B."/>
            <person name="Abouelleil A."/>
            <person name="Alvarado L."/>
            <person name="Arachchi H.M."/>
            <person name="Berlin A."/>
            <person name="Brown A."/>
            <person name="Chapman S.B."/>
            <person name="Chen Z."/>
            <person name="Dunbar C."/>
            <person name="Freedman E."/>
            <person name="Gearin G."/>
            <person name="Gellesch M."/>
            <person name="Goldberg J."/>
            <person name="Griggs A."/>
            <person name="Gujja S."/>
            <person name="Heiman D."/>
            <person name="Howarth C."/>
            <person name="Larson L."/>
            <person name="Lui A."/>
            <person name="MacDonald P.J.P."/>
            <person name="Montmayeur A."/>
            <person name="Murphy C."/>
            <person name="Neiman D."/>
            <person name="Pearson M."/>
            <person name="Priest M."/>
            <person name="Roberts A."/>
            <person name="Saif S."/>
            <person name="Shea T."/>
            <person name="Shenoy N."/>
            <person name="Sisk P."/>
            <person name="Stolte C."/>
            <person name="Sykes S."/>
            <person name="Wortman J."/>
            <person name="Nusbaum C."/>
            <person name="Birren B."/>
        </authorList>
    </citation>
    <scope>NUCLEOTIDE SEQUENCE [LARGE SCALE GENOMIC DNA]</scope>
    <source>
        <strain evidence="3 4">WAL-18680</strain>
    </source>
</reference>
<evidence type="ECO:0000256" key="1">
    <source>
        <dbReference type="SAM" id="MobiDB-lite"/>
    </source>
</evidence>
<feature type="compositionally biased region" description="Basic and acidic residues" evidence="1">
    <location>
        <begin position="1"/>
        <end position="18"/>
    </location>
</feature>
<evidence type="ECO:0000256" key="2">
    <source>
        <dbReference type="SAM" id="Phobius"/>
    </source>
</evidence>
<dbReference type="EMBL" id="ADLN01000032">
    <property type="protein sequence ID" value="EHI60195.1"/>
    <property type="molecule type" value="Genomic_DNA"/>
</dbReference>
<dbReference type="HOGENOM" id="CLU_094165_0_0_9"/>
<dbReference type="OrthoDB" id="2166499at2"/>
<keyword evidence="4" id="KW-1185">Reference proteome</keyword>
<organism evidence="3 4">
    <name type="scientific">Hungatella hathewayi WAL-18680</name>
    <dbReference type="NCBI Taxonomy" id="742737"/>
    <lineage>
        <taxon>Bacteria</taxon>
        <taxon>Bacillati</taxon>
        <taxon>Bacillota</taxon>
        <taxon>Clostridia</taxon>
        <taxon>Lachnospirales</taxon>
        <taxon>Lachnospiraceae</taxon>
        <taxon>Hungatella</taxon>
    </lineage>
</organism>
<dbReference type="RefSeq" id="WP_006779763.1">
    <property type="nucleotide sequence ID" value="NZ_CP040506.1"/>
</dbReference>
<keyword evidence="2" id="KW-0812">Transmembrane</keyword>
<feature type="transmembrane region" description="Helical" evidence="2">
    <location>
        <begin position="31"/>
        <end position="55"/>
    </location>
</feature>
<name>G5IE55_9FIRM</name>
<sequence length="196" mass="21381">MRKVEAEMGKEAGNSRRDNRMRKPTASARHITMAVGITTVAVCAVIIAAAAFAIYGVPVSTWIPSDLEPDRNAMDGTLHMVDSEDVDEGEFWVLLNQLPTIEEGSRECNLEFENPEENHYGARISLHLKSSGKKIGGTDRVDPGTYVETVKLSRSLMAGEYPLEARIELFSGEEPAGGMSLDVTLRVIKKQGDGTS</sequence>
<comment type="caution">
    <text evidence="3">The sequence shown here is derived from an EMBL/GenBank/DDBJ whole genome shotgun (WGS) entry which is preliminary data.</text>
</comment>
<dbReference type="AlphaFoldDB" id="G5IE55"/>
<accession>G5IE55</accession>
<keyword evidence="2" id="KW-1133">Transmembrane helix</keyword>
<feature type="region of interest" description="Disordered" evidence="1">
    <location>
        <begin position="1"/>
        <end position="25"/>
    </location>
</feature>
<proteinExistence type="predicted"/>
<protein>
    <submittedName>
        <fullName evidence="3">Uncharacterized protein</fullName>
    </submittedName>
</protein>
<dbReference type="Proteomes" id="UP000005384">
    <property type="component" value="Unassembled WGS sequence"/>
</dbReference>
<gene>
    <name evidence="3" type="ORF">HMPREF9473_01782</name>
</gene>
<evidence type="ECO:0000313" key="3">
    <source>
        <dbReference type="EMBL" id="EHI60195.1"/>
    </source>
</evidence>
<keyword evidence="2" id="KW-0472">Membrane</keyword>
<dbReference type="PATRIC" id="fig|742737.3.peg.1807"/>